<dbReference type="Proteomes" id="UP000284395">
    <property type="component" value="Unassembled WGS sequence"/>
</dbReference>
<evidence type="ECO:0000256" key="1">
    <source>
        <dbReference type="PIRSR" id="PIRSR015753-1"/>
    </source>
</evidence>
<dbReference type="SUPFAM" id="SSF47616">
    <property type="entry name" value="GST C-terminal domain-like"/>
    <property type="match status" value="1"/>
</dbReference>
<feature type="binding site" evidence="2">
    <location>
        <begin position="138"/>
        <end position="139"/>
    </location>
    <ligand>
        <name>glutathione</name>
        <dbReference type="ChEBI" id="CHEBI:57925"/>
    </ligand>
</feature>
<keyword evidence="7" id="KW-1185">Reference proteome</keyword>
<dbReference type="InterPro" id="IPR010987">
    <property type="entry name" value="Glutathione-S-Trfase_C-like"/>
</dbReference>
<evidence type="ECO:0000256" key="4">
    <source>
        <dbReference type="SAM" id="MobiDB-lite"/>
    </source>
</evidence>
<name>A0A420EMF6_9SPHN</name>
<dbReference type="PROSITE" id="PS50405">
    <property type="entry name" value="GST_CTER"/>
    <property type="match status" value="1"/>
</dbReference>
<dbReference type="InterPro" id="IPR036249">
    <property type="entry name" value="Thioredoxin-like_sf"/>
</dbReference>
<keyword evidence="6" id="KW-0808">Transferase</keyword>
<protein>
    <submittedName>
        <fullName evidence="6">Glutathione S-transferase family protein</fullName>
    </submittedName>
</protein>
<evidence type="ECO:0000259" key="5">
    <source>
        <dbReference type="PROSITE" id="PS50405"/>
    </source>
</evidence>
<dbReference type="SFLD" id="SFLDS00019">
    <property type="entry name" value="Glutathione_Transferase_(cytos"/>
    <property type="match status" value="1"/>
</dbReference>
<dbReference type="AlphaFoldDB" id="A0A420EMF6"/>
<dbReference type="Gene3D" id="1.20.1050.10">
    <property type="match status" value="1"/>
</dbReference>
<proteinExistence type="predicted"/>
<dbReference type="InterPro" id="IPR036282">
    <property type="entry name" value="Glutathione-S-Trfase_C_sf"/>
</dbReference>
<feature type="binding site" evidence="2">
    <location>
        <begin position="120"/>
        <end position="123"/>
    </location>
    <ligand>
        <name>glutathione</name>
        <dbReference type="ChEBI" id="CHEBI:57925"/>
    </ligand>
</feature>
<dbReference type="OrthoDB" id="9769158at2"/>
<feature type="active site" description="Proton donor/acceptor" evidence="1">
    <location>
        <position position="185"/>
    </location>
</feature>
<reference evidence="6 7" key="1">
    <citation type="submission" date="2018-09" db="EMBL/GenBank/DDBJ databases">
        <title>Altererythrobacter spongiae sp. nov., isolated from a marine sponge.</title>
        <authorList>
            <person name="Zhuang L."/>
            <person name="Luo L."/>
        </authorList>
    </citation>
    <scope>NUCLEOTIDE SEQUENCE [LARGE SCALE GENOMIC DNA]</scope>
    <source>
        <strain evidence="6 7">HN-Y73</strain>
    </source>
</reference>
<dbReference type="Gene3D" id="3.40.30.10">
    <property type="entry name" value="Glutaredoxin"/>
    <property type="match status" value="1"/>
</dbReference>
<dbReference type="PANTHER" id="PTHR32419">
    <property type="entry name" value="GLUTATHIONYL-HYDROQUINONE REDUCTASE"/>
    <property type="match status" value="1"/>
</dbReference>
<dbReference type="PANTHER" id="PTHR32419:SF6">
    <property type="entry name" value="GLUTATHIONE S-TRANSFERASE OMEGA-LIKE 1-RELATED"/>
    <property type="match status" value="1"/>
</dbReference>
<dbReference type="Pfam" id="PF13410">
    <property type="entry name" value="GST_C_2"/>
    <property type="match status" value="1"/>
</dbReference>
<dbReference type="InterPro" id="IPR040079">
    <property type="entry name" value="Glutathione_S-Trfase"/>
</dbReference>
<evidence type="ECO:0000256" key="3">
    <source>
        <dbReference type="PIRSR" id="PIRSR015753-3"/>
    </source>
</evidence>
<evidence type="ECO:0000313" key="6">
    <source>
        <dbReference type="EMBL" id="RKF21853.1"/>
    </source>
</evidence>
<gene>
    <name evidence="6" type="ORF">D6851_07510</name>
</gene>
<dbReference type="SFLD" id="SFLDG01148">
    <property type="entry name" value="Xi_(cytGST)"/>
    <property type="match status" value="1"/>
</dbReference>
<dbReference type="InterPro" id="IPR016639">
    <property type="entry name" value="GST_Omega/GSH"/>
</dbReference>
<feature type="active site" description="Nucleophile" evidence="1">
    <location>
        <position position="58"/>
    </location>
</feature>
<feature type="domain" description="GST C-terminal" evidence="5">
    <location>
        <begin position="162"/>
        <end position="294"/>
    </location>
</feature>
<sequence length="329" mass="37165">MPGLLNGQWVENLPEPDQTGEGAYDRPDSIFRSTISADPDAQFPAEPGRYHLWVAWPCPWAGRTLALRALKDLGDILSVSIAIPERGEEGWAYAEGPGGEEGPYPLHQLYTLADPGYTGRVTVPVLWDKVTQQIVNNESADIIRILNHAFDDVTGNRLDLYPEPLRPEIERWNETLYSGLNNGVYRAGFATSQTAYEEAARGVFETLDLMEAHLAQHRYLTGEYCTEADWRAFVSLVRFDIAYHGAFKCNLRRIEDYPALRNYLRELYQWPGIAATIRRDVIKADYYSIPRVPSNGLVPIGPALDLSIPHDRDKLEGKGIWHKDRQDPA</sequence>
<dbReference type="GO" id="GO:0005737">
    <property type="term" value="C:cytoplasm"/>
    <property type="evidence" value="ECO:0007669"/>
    <property type="project" value="TreeGrafter"/>
</dbReference>
<dbReference type="RefSeq" id="WP_120324261.1">
    <property type="nucleotide sequence ID" value="NZ_RAPF01000003.1"/>
</dbReference>
<organism evidence="6 7">
    <name type="scientific">Altericroceibacterium spongiae</name>
    <dbReference type="NCBI Taxonomy" id="2320269"/>
    <lineage>
        <taxon>Bacteria</taxon>
        <taxon>Pseudomonadati</taxon>
        <taxon>Pseudomonadota</taxon>
        <taxon>Alphaproteobacteria</taxon>
        <taxon>Sphingomonadales</taxon>
        <taxon>Erythrobacteraceae</taxon>
        <taxon>Altericroceibacterium</taxon>
    </lineage>
</organism>
<dbReference type="EMBL" id="RAPF01000003">
    <property type="protein sequence ID" value="RKF21853.1"/>
    <property type="molecule type" value="Genomic_DNA"/>
</dbReference>
<feature type="site" description="Lowers pKa of active site Cys" evidence="3">
    <location>
        <position position="243"/>
    </location>
</feature>
<accession>A0A420EMF6</accession>
<dbReference type="GO" id="GO:0004364">
    <property type="term" value="F:glutathione transferase activity"/>
    <property type="evidence" value="ECO:0007669"/>
    <property type="project" value="InterPro"/>
</dbReference>
<dbReference type="PIRSF" id="PIRSF015753">
    <property type="entry name" value="GST"/>
    <property type="match status" value="1"/>
</dbReference>
<evidence type="ECO:0000256" key="2">
    <source>
        <dbReference type="PIRSR" id="PIRSR015753-2"/>
    </source>
</evidence>
<comment type="caution">
    <text evidence="6">The sequence shown here is derived from an EMBL/GenBank/DDBJ whole genome shotgun (WGS) entry which is preliminary data.</text>
</comment>
<dbReference type="SUPFAM" id="SSF52833">
    <property type="entry name" value="Thioredoxin-like"/>
    <property type="match status" value="1"/>
</dbReference>
<dbReference type="InterPro" id="IPR004045">
    <property type="entry name" value="Glutathione_S-Trfase_N"/>
</dbReference>
<feature type="region of interest" description="Disordered" evidence="4">
    <location>
        <begin position="1"/>
        <end position="25"/>
    </location>
</feature>
<dbReference type="InterPro" id="IPR047047">
    <property type="entry name" value="GST_Omega-like_C"/>
</dbReference>
<feature type="site" description="Lowers pKa of active site Cys" evidence="3">
    <location>
        <position position="286"/>
    </location>
</feature>
<dbReference type="Pfam" id="PF13409">
    <property type="entry name" value="GST_N_2"/>
    <property type="match status" value="1"/>
</dbReference>
<dbReference type="CDD" id="cd03190">
    <property type="entry name" value="GST_C_Omega_like"/>
    <property type="match status" value="1"/>
</dbReference>
<feature type="binding site" evidence="2">
    <location>
        <position position="91"/>
    </location>
    <ligand>
        <name>glutathione</name>
        <dbReference type="ChEBI" id="CHEBI:57925"/>
    </ligand>
</feature>
<evidence type="ECO:0000313" key="7">
    <source>
        <dbReference type="Proteomes" id="UP000284395"/>
    </source>
</evidence>
<dbReference type="SFLD" id="SFLDG01206">
    <property type="entry name" value="Xi.1"/>
    <property type="match status" value="1"/>
</dbReference>